<dbReference type="Proteomes" id="UP000231019">
    <property type="component" value="Unassembled WGS sequence"/>
</dbReference>
<protein>
    <submittedName>
        <fullName evidence="8">Phosphonate ABC transporter ATP-binding protein</fullName>
    </submittedName>
</protein>
<keyword evidence="4 8" id="KW-0067">ATP-binding</keyword>
<evidence type="ECO:0000259" key="7">
    <source>
        <dbReference type="PROSITE" id="PS50893"/>
    </source>
</evidence>
<evidence type="ECO:0000256" key="4">
    <source>
        <dbReference type="ARBA" id="ARBA00022840"/>
    </source>
</evidence>
<keyword evidence="5" id="KW-1278">Translocase</keyword>
<evidence type="ECO:0000313" key="9">
    <source>
        <dbReference type="Proteomes" id="UP000231019"/>
    </source>
</evidence>
<dbReference type="InterPro" id="IPR017871">
    <property type="entry name" value="ABC_transporter-like_CS"/>
</dbReference>
<dbReference type="SMART" id="SM00382">
    <property type="entry name" value="AAA"/>
    <property type="match status" value="1"/>
</dbReference>
<accession>A0A2M7GA74</accession>
<dbReference type="AlphaFoldDB" id="A0A2M7GA74"/>
<name>A0A2M7GA74_9BACT</name>
<dbReference type="Gene3D" id="3.40.50.300">
    <property type="entry name" value="P-loop containing nucleotide triphosphate hydrolases"/>
    <property type="match status" value="1"/>
</dbReference>
<dbReference type="NCBIfam" id="TIGR02315">
    <property type="entry name" value="ABC_phnC"/>
    <property type="match status" value="1"/>
</dbReference>
<evidence type="ECO:0000256" key="5">
    <source>
        <dbReference type="ARBA" id="ARBA00022967"/>
    </source>
</evidence>
<feature type="domain" description="ABC transporter" evidence="7">
    <location>
        <begin position="6"/>
        <end position="261"/>
    </location>
</feature>
<dbReference type="PROSITE" id="PS50893">
    <property type="entry name" value="ABC_TRANSPORTER_2"/>
    <property type="match status" value="1"/>
</dbReference>
<evidence type="ECO:0000256" key="6">
    <source>
        <dbReference type="ARBA" id="ARBA00023136"/>
    </source>
</evidence>
<keyword evidence="2" id="KW-1003">Cell membrane</keyword>
<dbReference type="PANTHER" id="PTHR43166">
    <property type="entry name" value="AMINO ACID IMPORT ATP-BINDING PROTEIN"/>
    <property type="match status" value="1"/>
</dbReference>
<gene>
    <name evidence="8" type="primary">phnC</name>
    <name evidence="8" type="ORF">COW36_02475</name>
</gene>
<keyword evidence="6" id="KW-0472">Membrane</keyword>
<organism evidence="8 9">
    <name type="scientific">bacterium (Candidatus Blackallbacteria) CG17_big_fil_post_rev_8_21_14_2_50_48_46</name>
    <dbReference type="NCBI Taxonomy" id="2014261"/>
    <lineage>
        <taxon>Bacteria</taxon>
        <taxon>Candidatus Blackallbacteria</taxon>
    </lineage>
</organism>
<dbReference type="InterPro" id="IPR012693">
    <property type="entry name" value="ABC_transpr_PhnC"/>
</dbReference>
<dbReference type="InterPro" id="IPR050086">
    <property type="entry name" value="MetN_ABC_transporter-like"/>
</dbReference>
<dbReference type="InterPro" id="IPR003593">
    <property type="entry name" value="AAA+_ATPase"/>
</dbReference>
<comment type="caution">
    <text evidence="8">The sequence shown here is derived from an EMBL/GenBank/DDBJ whole genome shotgun (WGS) entry which is preliminary data.</text>
</comment>
<keyword evidence="3" id="KW-0547">Nucleotide-binding</keyword>
<dbReference type="Pfam" id="PF00005">
    <property type="entry name" value="ABC_tran"/>
    <property type="match status" value="1"/>
</dbReference>
<dbReference type="EMBL" id="PFFQ01000006">
    <property type="protein sequence ID" value="PIW18994.1"/>
    <property type="molecule type" value="Genomic_DNA"/>
</dbReference>
<proteinExistence type="predicted"/>
<dbReference type="GO" id="GO:0016020">
    <property type="term" value="C:membrane"/>
    <property type="evidence" value="ECO:0007669"/>
    <property type="project" value="InterPro"/>
</dbReference>
<evidence type="ECO:0000256" key="2">
    <source>
        <dbReference type="ARBA" id="ARBA00022475"/>
    </source>
</evidence>
<evidence type="ECO:0000313" key="8">
    <source>
        <dbReference type="EMBL" id="PIW18994.1"/>
    </source>
</evidence>
<dbReference type="InterPro" id="IPR027417">
    <property type="entry name" value="P-loop_NTPase"/>
</dbReference>
<keyword evidence="1" id="KW-0813">Transport</keyword>
<sequence>MRTPLLELVNLKKSYADGRPILKGLSIQIQAGQFVGLIGLSGAGKSTLLRCINRLVEPSEGEMLVPGAVFLNNNDPTRLDISSLRGKELRAWRRKTGMIFQQFNIVKRLTVLENVLSGRLGYLDAMRTTLRIFNQQEKETALINLERVGLLSHAYKRADALSGGEQQRVAIARTLMQNPSLILADEPVASLDPKLAETVLDILKRVSQEDNITTIVSLHTLEMTRRYSDRVIGLAQGEVAFDDLPANLSDEVVANIYQRFTRQATK</sequence>
<dbReference type="GO" id="GO:0016887">
    <property type="term" value="F:ATP hydrolysis activity"/>
    <property type="evidence" value="ECO:0007669"/>
    <property type="project" value="InterPro"/>
</dbReference>
<reference evidence="8 9" key="1">
    <citation type="submission" date="2017-09" db="EMBL/GenBank/DDBJ databases">
        <title>Depth-based differentiation of microbial function through sediment-hosted aquifers and enrichment of novel symbionts in the deep terrestrial subsurface.</title>
        <authorList>
            <person name="Probst A.J."/>
            <person name="Ladd B."/>
            <person name="Jarett J.K."/>
            <person name="Geller-Mcgrath D.E."/>
            <person name="Sieber C.M."/>
            <person name="Emerson J.B."/>
            <person name="Anantharaman K."/>
            <person name="Thomas B.C."/>
            <person name="Malmstrom R."/>
            <person name="Stieglmeier M."/>
            <person name="Klingl A."/>
            <person name="Woyke T."/>
            <person name="Ryan C.M."/>
            <person name="Banfield J.F."/>
        </authorList>
    </citation>
    <scope>NUCLEOTIDE SEQUENCE [LARGE SCALE GENOMIC DNA]</scope>
    <source>
        <strain evidence="8">CG17_big_fil_post_rev_8_21_14_2_50_48_46</strain>
    </source>
</reference>
<dbReference type="GO" id="GO:0015416">
    <property type="term" value="F:ABC-type phosphonate transporter activity"/>
    <property type="evidence" value="ECO:0007669"/>
    <property type="project" value="InterPro"/>
</dbReference>
<dbReference type="SUPFAM" id="SSF52540">
    <property type="entry name" value="P-loop containing nucleoside triphosphate hydrolases"/>
    <property type="match status" value="1"/>
</dbReference>
<dbReference type="PROSITE" id="PS00211">
    <property type="entry name" value="ABC_TRANSPORTER_1"/>
    <property type="match status" value="1"/>
</dbReference>
<evidence type="ECO:0000256" key="1">
    <source>
        <dbReference type="ARBA" id="ARBA00022448"/>
    </source>
</evidence>
<evidence type="ECO:0000256" key="3">
    <source>
        <dbReference type="ARBA" id="ARBA00022741"/>
    </source>
</evidence>
<dbReference type="GO" id="GO:0005524">
    <property type="term" value="F:ATP binding"/>
    <property type="evidence" value="ECO:0007669"/>
    <property type="project" value="UniProtKB-KW"/>
</dbReference>
<dbReference type="CDD" id="cd03256">
    <property type="entry name" value="ABC_PhnC_transporter"/>
    <property type="match status" value="1"/>
</dbReference>
<dbReference type="InterPro" id="IPR003439">
    <property type="entry name" value="ABC_transporter-like_ATP-bd"/>
</dbReference>
<dbReference type="PANTHER" id="PTHR43166:SF6">
    <property type="entry name" value="PHOSPHONATES IMPORT ATP-BINDING PROTEIN PHNC"/>
    <property type="match status" value="1"/>
</dbReference>